<dbReference type="InterPro" id="IPR002539">
    <property type="entry name" value="MaoC-like_dom"/>
</dbReference>
<keyword evidence="4" id="KW-1185">Reference proteome</keyword>
<dbReference type="EMBL" id="JAAGXA010000005">
    <property type="protein sequence ID" value="NEN78288.1"/>
    <property type="molecule type" value="Genomic_DNA"/>
</dbReference>
<dbReference type="SUPFAM" id="SSF54637">
    <property type="entry name" value="Thioesterase/thiol ester dehydrase-isomerase"/>
    <property type="match status" value="2"/>
</dbReference>
<organism evidence="3 4">
    <name type="scientific">Nocardioides zeae</name>
    <dbReference type="NCBI Taxonomy" id="1457234"/>
    <lineage>
        <taxon>Bacteria</taxon>
        <taxon>Bacillati</taxon>
        <taxon>Actinomycetota</taxon>
        <taxon>Actinomycetes</taxon>
        <taxon>Propionibacteriales</taxon>
        <taxon>Nocardioidaceae</taxon>
        <taxon>Nocardioides</taxon>
    </lineage>
</organism>
<evidence type="ECO:0000259" key="2">
    <source>
        <dbReference type="Pfam" id="PF01575"/>
    </source>
</evidence>
<name>A0A6P0HHZ7_9ACTN</name>
<proteinExistence type="inferred from homology"/>
<dbReference type="InterPro" id="IPR029069">
    <property type="entry name" value="HotDog_dom_sf"/>
</dbReference>
<protein>
    <recommendedName>
        <fullName evidence="2">MaoC-like domain-containing protein</fullName>
    </recommendedName>
</protein>
<dbReference type="Pfam" id="PF01575">
    <property type="entry name" value="MaoC_dehydratas"/>
    <property type="match status" value="1"/>
</dbReference>
<comment type="similarity">
    <text evidence="1">Belongs to the enoyl-CoA hydratase/isomerase family.</text>
</comment>
<evidence type="ECO:0000313" key="3">
    <source>
        <dbReference type="EMBL" id="NEN78288.1"/>
    </source>
</evidence>
<accession>A0A6P0HHZ7</accession>
<feature type="domain" description="MaoC-like" evidence="2">
    <location>
        <begin position="195"/>
        <end position="266"/>
    </location>
</feature>
<gene>
    <name evidence="3" type="ORF">G3T38_08360</name>
</gene>
<comment type="caution">
    <text evidence="3">The sequence shown here is derived from an EMBL/GenBank/DDBJ whole genome shotgun (WGS) entry which is preliminary data.</text>
</comment>
<dbReference type="AlphaFoldDB" id="A0A6P0HHZ7"/>
<dbReference type="PANTHER" id="PTHR43841">
    <property type="entry name" value="3-HYDROXYACYL-THIOESTER DEHYDRATASE HTDX-RELATED"/>
    <property type="match status" value="1"/>
</dbReference>
<dbReference type="Proteomes" id="UP000468687">
    <property type="component" value="Unassembled WGS sequence"/>
</dbReference>
<sequence>MAAAATPTAKTLTSTGGGLTVLARAALPAVPVLNQLPGVRKTGGDPEGLAYERPPVRIERDAVRAYAEVCGFPVKDTVPLPYPHMLAFPLHMAIMSDPGFPYPAIGTVHLENSISSHRPVGIGEEVAVRTEVGSPRPHPKGTLLDFRTSARVGGELVWESTSVYLRRGRGDRDAPFGTPFEEVAPTGTRWRLASDLGRRYAAVSGDHNPIHLYPWTAKALGFPRQIAHGMWTKARCIAQLENRLPDAVRVDVSFRKPVLLPGTVAFGSRAEQDGWAFSLTNPRNGAVHLLGRTHAL</sequence>
<evidence type="ECO:0000256" key="1">
    <source>
        <dbReference type="ARBA" id="ARBA00005254"/>
    </source>
</evidence>
<evidence type="ECO:0000313" key="4">
    <source>
        <dbReference type="Proteomes" id="UP000468687"/>
    </source>
</evidence>
<reference evidence="3 4" key="1">
    <citation type="journal article" date="2014" name="Int. J. Syst. Evol. Microbiol.">
        <title>Nocardioides zeae sp. nov., isolated from the stem of Zea mays.</title>
        <authorList>
            <person name="Glaeser S.P."/>
            <person name="McInroy J.A."/>
            <person name="Busse H.J."/>
            <person name="Kampfer P."/>
        </authorList>
    </citation>
    <scope>NUCLEOTIDE SEQUENCE [LARGE SCALE GENOMIC DNA]</scope>
    <source>
        <strain evidence="3 4">JCM 30728</strain>
    </source>
</reference>
<dbReference type="PANTHER" id="PTHR43841:SF1">
    <property type="entry name" value="3-HYDROXYACYL-THIOESTER DEHYDRATASE X"/>
    <property type="match status" value="1"/>
</dbReference>
<dbReference type="Gene3D" id="3.10.129.10">
    <property type="entry name" value="Hotdog Thioesterase"/>
    <property type="match status" value="1"/>
</dbReference>
<dbReference type="RefSeq" id="WP_163771845.1">
    <property type="nucleotide sequence ID" value="NZ_JAAGXA010000005.1"/>
</dbReference>